<reference evidence="1" key="1">
    <citation type="submission" date="2021-09" db="EMBL/GenBank/DDBJ databases">
        <title>The genome of Mauremys mutica provides insights into the evolution of semi-aquatic lifestyle.</title>
        <authorList>
            <person name="Gong S."/>
            <person name="Gao Y."/>
        </authorList>
    </citation>
    <scope>NUCLEOTIDE SEQUENCE</scope>
    <source>
        <strain evidence="1">MM-2020</strain>
        <tissue evidence="1">Muscle</tissue>
    </source>
</reference>
<dbReference type="Proteomes" id="UP000827986">
    <property type="component" value="Unassembled WGS sequence"/>
</dbReference>
<gene>
    <name evidence="1" type="ORF">KIL84_022742</name>
</gene>
<comment type="caution">
    <text evidence="1">The sequence shown here is derived from an EMBL/GenBank/DDBJ whole genome shotgun (WGS) entry which is preliminary data.</text>
</comment>
<sequence length="111" mass="12486">MSVAHSPSKSKQPNYGICNRRVDQPFSVVLQTDLLTQPKTNIKIQSNCAHISFVTWKFRGQNLSRHGCKRMPQKCNIRPITCKAPCAKEQAGSYPLAHPCLPWEYFPAAST</sequence>
<evidence type="ECO:0000313" key="2">
    <source>
        <dbReference type="Proteomes" id="UP000827986"/>
    </source>
</evidence>
<dbReference type="EMBL" id="JAHDVG010000488">
    <property type="protein sequence ID" value="KAH1165183.1"/>
    <property type="molecule type" value="Genomic_DNA"/>
</dbReference>
<accession>A0A9D3WRC5</accession>
<name>A0A9D3WRC5_9SAUR</name>
<evidence type="ECO:0000313" key="1">
    <source>
        <dbReference type="EMBL" id="KAH1165183.1"/>
    </source>
</evidence>
<keyword evidence="2" id="KW-1185">Reference proteome</keyword>
<dbReference type="AlphaFoldDB" id="A0A9D3WRC5"/>
<organism evidence="1 2">
    <name type="scientific">Mauremys mutica</name>
    <name type="common">yellowpond turtle</name>
    <dbReference type="NCBI Taxonomy" id="74926"/>
    <lineage>
        <taxon>Eukaryota</taxon>
        <taxon>Metazoa</taxon>
        <taxon>Chordata</taxon>
        <taxon>Craniata</taxon>
        <taxon>Vertebrata</taxon>
        <taxon>Euteleostomi</taxon>
        <taxon>Archelosauria</taxon>
        <taxon>Testudinata</taxon>
        <taxon>Testudines</taxon>
        <taxon>Cryptodira</taxon>
        <taxon>Durocryptodira</taxon>
        <taxon>Testudinoidea</taxon>
        <taxon>Geoemydidae</taxon>
        <taxon>Geoemydinae</taxon>
        <taxon>Mauremys</taxon>
    </lineage>
</organism>
<protein>
    <submittedName>
        <fullName evidence="1">Uncharacterized protein</fullName>
    </submittedName>
</protein>
<proteinExistence type="predicted"/>